<dbReference type="Pfam" id="PF00128">
    <property type="entry name" value="Alpha-amylase"/>
    <property type="match status" value="1"/>
</dbReference>
<dbReference type="AlphaFoldDB" id="A0A7X2T3R0"/>
<dbReference type="SUPFAM" id="SSF51445">
    <property type="entry name" value="(Trans)glycosidases"/>
    <property type="match status" value="1"/>
</dbReference>
<keyword evidence="3" id="KW-1185">Reference proteome</keyword>
<dbReference type="PANTHER" id="PTHR47786:SF2">
    <property type="entry name" value="GLYCOSYL HYDROLASE FAMILY 13 CATALYTIC DOMAIN-CONTAINING PROTEIN"/>
    <property type="match status" value="1"/>
</dbReference>
<feature type="domain" description="Glycosyl hydrolase family 13 catalytic" evidence="1">
    <location>
        <begin position="8"/>
        <end position="342"/>
    </location>
</feature>
<proteinExistence type="predicted"/>
<organism evidence="2 3">
    <name type="scientific">Floccifex porci</name>
    <dbReference type="NCBI Taxonomy" id="2606629"/>
    <lineage>
        <taxon>Bacteria</taxon>
        <taxon>Bacillati</taxon>
        <taxon>Bacillota</taxon>
        <taxon>Erysipelotrichia</taxon>
        <taxon>Erysipelotrichales</taxon>
        <taxon>Erysipelotrichaceae</taxon>
        <taxon>Floccifex</taxon>
    </lineage>
</organism>
<dbReference type="Gene3D" id="3.20.20.80">
    <property type="entry name" value="Glycosidases"/>
    <property type="match status" value="1"/>
</dbReference>
<dbReference type="InterPro" id="IPR041331">
    <property type="entry name" value="Bac_A_amyl_C"/>
</dbReference>
<dbReference type="Pfam" id="PF18612">
    <property type="entry name" value="Bac_A_amyl_C"/>
    <property type="match status" value="1"/>
</dbReference>
<dbReference type="InterPro" id="IPR013780">
    <property type="entry name" value="Glyco_hydro_b"/>
</dbReference>
<dbReference type="PANTHER" id="PTHR47786">
    <property type="entry name" value="ALPHA-1,4-GLUCAN:MALTOSE-1-PHOSPHATE MALTOSYLTRANSFERASE"/>
    <property type="match status" value="1"/>
</dbReference>
<sequence length="425" mass="49769">MNPKLENQIIYSIYVRNHTKEGTFQSIEKDLDRIRSLGVDILWFLPIHLIGNKGKKGSLGCPYSIQDYRKVNPDYGTLEDFKHLVNEIHKRNMKCIIDVVYNHTSRDSKLLKEHPDYFYKNEKNEFGNKIDDWSDVYDLDYNNRSLWDYQIETLKQWAGIVDGFRCDVASFVPLAFWKEAVKQVKTINPDCIWLAESVHAGFGQEARKKGIYSEYDVNLFEAFDIEYEYDIRETFEMVLEGKWDCTNYANALNFQENFYPYPYNKMRFLENHDTKRIIEYVKEEGPLINHTALLYFLKGSTLLNAGQEFVADHTPSLFEKDVIERNTNKDISGLLARLSEIKHNVLSYDDFFEAKVYDSDIMVCTRENKQAKKVGIFSLKGNAKDVFVDLENGVYINEIDQQPVFVVSNTLHCDGWPMILSKRKE</sequence>
<accession>A0A7X2T3R0</accession>
<dbReference type="SMART" id="SM00642">
    <property type="entry name" value="Aamy"/>
    <property type="match status" value="1"/>
</dbReference>
<reference evidence="2 3" key="1">
    <citation type="submission" date="2019-08" db="EMBL/GenBank/DDBJ databases">
        <title>In-depth cultivation of the pig gut microbiome towards novel bacterial diversity and tailored functional studies.</title>
        <authorList>
            <person name="Wylensek D."/>
            <person name="Hitch T.C.A."/>
            <person name="Clavel T."/>
        </authorList>
    </citation>
    <scope>NUCLEOTIDE SEQUENCE [LARGE SCALE GENOMIC DNA]</scope>
    <source>
        <strain evidence="2 3">LKV-178-WT-2G</strain>
    </source>
</reference>
<evidence type="ECO:0000313" key="3">
    <source>
        <dbReference type="Proteomes" id="UP000470082"/>
    </source>
</evidence>
<dbReference type="GO" id="GO:0005975">
    <property type="term" value="P:carbohydrate metabolic process"/>
    <property type="evidence" value="ECO:0007669"/>
    <property type="project" value="InterPro"/>
</dbReference>
<dbReference type="InterPro" id="IPR017853">
    <property type="entry name" value="GH"/>
</dbReference>
<evidence type="ECO:0000313" key="2">
    <source>
        <dbReference type="EMBL" id="MSS01849.1"/>
    </source>
</evidence>
<dbReference type="Proteomes" id="UP000470082">
    <property type="component" value="Unassembled WGS sequence"/>
</dbReference>
<dbReference type="InterPro" id="IPR006047">
    <property type="entry name" value="GH13_cat_dom"/>
</dbReference>
<protein>
    <submittedName>
        <fullName evidence="2">Alpha-amylase</fullName>
    </submittedName>
</protein>
<name>A0A7X2T3R0_9FIRM</name>
<dbReference type="RefSeq" id="WP_154460508.1">
    <property type="nucleotide sequence ID" value="NZ_VUMM01000013.1"/>
</dbReference>
<gene>
    <name evidence="2" type="ORF">FYJ50_07030</name>
</gene>
<comment type="caution">
    <text evidence="2">The sequence shown here is derived from an EMBL/GenBank/DDBJ whole genome shotgun (WGS) entry which is preliminary data.</text>
</comment>
<evidence type="ECO:0000259" key="1">
    <source>
        <dbReference type="SMART" id="SM00642"/>
    </source>
</evidence>
<dbReference type="EMBL" id="VUMM01000013">
    <property type="protein sequence ID" value="MSS01849.1"/>
    <property type="molecule type" value="Genomic_DNA"/>
</dbReference>
<dbReference type="Gene3D" id="2.60.40.1180">
    <property type="entry name" value="Golgi alpha-mannosidase II"/>
    <property type="match status" value="1"/>
</dbReference>
<dbReference type="CDD" id="cd11313">
    <property type="entry name" value="AmyAc_arch_bac_AmyA"/>
    <property type="match status" value="1"/>
</dbReference>